<organism evidence="6 7">
    <name type="scientific">Nocardia fluminea</name>
    <dbReference type="NCBI Taxonomy" id="134984"/>
    <lineage>
        <taxon>Bacteria</taxon>
        <taxon>Bacillati</taxon>
        <taxon>Actinomycetota</taxon>
        <taxon>Actinomycetes</taxon>
        <taxon>Mycobacteriales</taxon>
        <taxon>Nocardiaceae</taxon>
        <taxon>Nocardia</taxon>
    </lineage>
</organism>
<comment type="caution">
    <text evidence="6">The sequence shown here is derived from an EMBL/GenBank/DDBJ whole genome shotgun (WGS) entry which is preliminary data.</text>
</comment>
<evidence type="ECO:0000256" key="2">
    <source>
        <dbReference type="ARBA" id="ARBA00023002"/>
    </source>
</evidence>
<dbReference type="Gene3D" id="3.40.605.10">
    <property type="entry name" value="Aldehyde Dehydrogenase, Chain A, domain 1"/>
    <property type="match status" value="1"/>
</dbReference>
<dbReference type="EMBL" id="PJMW01000002">
    <property type="protein sequence ID" value="PKV82031.1"/>
    <property type="molecule type" value="Genomic_DNA"/>
</dbReference>
<gene>
    <name evidence="6" type="ORF">ATK86_6514</name>
</gene>
<dbReference type="InterPro" id="IPR016163">
    <property type="entry name" value="Ald_DH_C"/>
</dbReference>
<dbReference type="PANTHER" id="PTHR42804:SF1">
    <property type="entry name" value="ALDEHYDE DEHYDROGENASE-RELATED"/>
    <property type="match status" value="1"/>
</dbReference>
<evidence type="ECO:0000259" key="5">
    <source>
        <dbReference type="Pfam" id="PF00171"/>
    </source>
</evidence>
<dbReference type="InterPro" id="IPR016161">
    <property type="entry name" value="Ald_DH/histidinol_DH"/>
</dbReference>
<feature type="active site" evidence="3">
    <location>
        <position position="254"/>
    </location>
</feature>
<dbReference type="PROSITE" id="PS00687">
    <property type="entry name" value="ALDEHYDE_DEHYDR_GLU"/>
    <property type="match status" value="1"/>
</dbReference>
<sequence length="484" mass="51119">MTVDYTALYIGGAWTAPSSDRRIEAFSASTEELLGSVPAATETDVDAAVAAARAAFDDPRGWSTWAPERRAEVLDRFAAELAGRSDEIARRVSSQNGMPIRFAKVVEGGVPGAMLRYYADLVRTHPEFEVRPSLVVGSTEVRRDPIGVVGAIVPWNFPQTLAFFKLAPALAAGCTVVMKPSSETVLDAMMIAEAAAAAELPAGVLNIVPGAGRTAGAHLVAHPGVDKIAFTGSTDAGRSIAETCGRLLRPVTLELGGKSAAIILDDADLATTLQGLFAVSLMNQGQSCYICTRILAPRGRYSEIVDGLSDLVRTLRIGDPLDRSTVIGPLATARQRDIVESYIAKGLAEGGRITVGGSRPAGFDRGWYVEPTVFADVSNDATIAREEIFGPVLSVIPFDDDEDALHMANDSAYGLGGTVWTTDLERGAALARRVQTGSIGVNGYTMDHGAPFGGVKDSGLGRELGPEGLSAYQQYKSVYLPRSS</sequence>
<dbReference type="Pfam" id="PF00171">
    <property type="entry name" value="Aldedh"/>
    <property type="match status" value="1"/>
</dbReference>
<dbReference type="CDD" id="cd07139">
    <property type="entry name" value="ALDH_AldA-Rv0768"/>
    <property type="match status" value="1"/>
</dbReference>
<name>A0A2N3VK83_9NOCA</name>
<dbReference type="OrthoDB" id="6882680at2"/>
<dbReference type="FunFam" id="3.40.309.10:FF:000009">
    <property type="entry name" value="Aldehyde dehydrogenase A"/>
    <property type="match status" value="1"/>
</dbReference>
<keyword evidence="7" id="KW-1185">Reference proteome</keyword>
<keyword evidence="2 4" id="KW-0560">Oxidoreductase</keyword>
<evidence type="ECO:0000256" key="1">
    <source>
        <dbReference type="ARBA" id="ARBA00009986"/>
    </source>
</evidence>
<evidence type="ECO:0000256" key="4">
    <source>
        <dbReference type="RuleBase" id="RU003345"/>
    </source>
</evidence>
<dbReference type="AlphaFoldDB" id="A0A2N3VK83"/>
<protein>
    <submittedName>
        <fullName evidence="6">Acyl-CoA reductase-like NAD-dependent aldehyde dehydrogenase</fullName>
    </submittedName>
</protein>
<dbReference type="InterPro" id="IPR016162">
    <property type="entry name" value="Ald_DH_N"/>
</dbReference>
<accession>A0A2N3VK83</accession>
<evidence type="ECO:0000313" key="6">
    <source>
        <dbReference type="EMBL" id="PKV82031.1"/>
    </source>
</evidence>
<proteinExistence type="inferred from homology"/>
<feature type="domain" description="Aldehyde dehydrogenase" evidence="5">
    <location>
        <begin position="14"/>
        <end position="478"/>
    </location>
</feature>
<dbReference type="InterPro" id="IPR015590">
    <property type="entry name" value="Aldehyde_DH_dom"/>
</dbReference>
<dbReference type="Proteomes" id="UP000233766">
    <property type="component" value="Unassembled WGS sequence"/>
</dbReference>
<dbReference type="InterPro" id="IPR029510">
    <property type="entry name" value="Ald_DH_CS_GLU"/>
</dbReference>
<dbReference type="PANTHER" id="PTHR42804">
    <property type="entry name" value="ALDEHYDE DEHYDROGENASE"/>
    <property type="match status" value="1"/>
</dbReference>
<dbReference type="FunFam" id="3.40.605.10:FF:000007">
    <property type="entry name" value="NAD/NADP-dependent betaine aldehyde dehydrogenase"/>
    <property type="match status" value="1"/>
</dbReference>
<dbReference type="GO" id="GO:0016620">
    <property type="term" value="F:oxidoreductase activity, acting on the aldehyde or oxo group of donors, NAD or NADP as acceptor"/>
    <property type="evidence" value="ECO:0007669"/>
    <property type="project" value="InterPro"/>
</dbReference>
<dbReference type="RefSeq" id="WP_101467655.1">
    <property type="nucleotide sequence ID" value="NZ_PJMW01000002.1"/>
</dbReference>
<comment type="similarity">
    <text evidence="1 4">Belongs to the aldehyde dehydrogenase family.</text>
</comment>
<dbReference type="Gene3D" id="3.40.309.10">
    <property type="entry name" value="Aldehyde Dehydrogenase, Chain A, domain 2"/>
    <property type="match status" value="1"/>
</dbReference>
<evidence type="ECO:0000313" key="7">
    <source>
        <dbReference type="Proteomes" id="UP000233766"/>
    </source>
</evidence>
<dbReference type="SUPFAM" id="SSF53720">
    <property type="entry name" value="ALDH-like"/>
    <property type="match status" value="1"/>
</dbReference>
<reference evidence="6 7" key="1">
    <citation type="submission" date="2017-12" db="EMBL/GenBank/DDBJ databases">
        <title>Sequencing the genomes of 1000 Actinobacteria strains.</title>
        <authorList>
            <person name="Klenk H.-P."/>
        </authorList>
    </citation>
    <scope>NUCLEOTIDE SEQUENCE [LARGE SCALE GENOMIC DNA]</scope>
    <source>
        <strain evidence="6 7">DSM 44489</strain>
    </source>
</reference>
<evidence type="ECO:0000256" key="3">
    <source>
        <dbReference type="PROSITE-ProRule" id="PRU10007"/>
    </source>
</evidence>